<dbReference type="Gene3D" id="1.10.357.10">
    <property type="entry name" value="Tetracycline Repressor, domain 2"/>
    <property type="match status" value="1"/>
</dbReference>
<organism evidence="4 5">
    <name type="scientific">Raineyella fluvialis</name>
    <dbReference type="NCBI Taxonomy" id="2662261"/>
    <lineage>
        <taxon>Bacteria</taxon>
        <taxon>Bacillati</taxon>
        <taxon>Actinomycetota</taxon>
        <taxon>Actinomycetes</taxon>
        <taxon>Propionibacteriales</taxon>
        <taxon>Propionibacteriaceae</taxon>
        <taxon>Raineyella</taxon>
    </lineage>
</organism>
<evidence type="ECO:0000259" key="3">
    <source>
        <dbReference type="PROSITE" id="PS50977"/>
    </source>
</evidence>
<dbReference type="Pfam" id="PF17938">
    <property type="entry name" value="TetR_C_29"/>
    <property type="match status" value="1"/>
</dbReference>
<dbReference type="InterPro" id="IPR036271">
    <property type="entry name" value="Tet_transcr_reg_TetR-rel_C_sf"/>
</dbReference>
<dbReference type="InterPro" id="IPR009057">
    <property type="entry name" value="Homeodomain-like_sf"/>
</dbReference>
<keyword evidence="1 2" id="KW-0238">DNA-binding</keyword>
<sequence>MGNGRRDEELSRDAARTRAEILQVATAEFSRSGLSGARVDEIAALTRTTKRMIYYYFGGKDGLYAAVLEEAYTGIRRAEQKLDLAPLTPVEAMRTIIEFDFDYHVTHPEFGRLVAIENIHHAEHLRTSERQIPINTPVIDLLDGVLARGHDDGSFCRQGVTAIDVHLMVMSWAIFQVTNRPTVEASFGYDMGSPEHRAKNRRMAVDVILSWLRTAD</sequence>
<dbReference type="GO" id="GO:0006355">
    <property type="term" value="P:regulation of DNA-templated transcription"/>
    <property type="evidence" value="ECO:0007669"/>
    <property type="project" value="UniProtKB-ARBA"/>
</dbReference>
<feature type="domain" description="HTH tetR-type" evidence="3">
    <location>
        <begin position="15"/>
        <end position="75"/>
    </location>
</feature>
<dbReference type="AlphaFoldDB" id="A0A5Q2F925"/>
<dbReference type="InterPro" id="IPR050109">
    <property type="entry name" value="HTH-type_TetR-like_transc_reg"/>
</dbReference>
<dbReference type="Pfam" id="PF00440">
    <property type="entry name" value="TetR_N"/>
    <property type="match status" value="1"/>
</dbReference>
<dbReference type="SUPFAM" id="SSF48498">
    <property type="entry name" value="Tetracyclin repressor-like, C-terminal domain"/>
    <property type="match status" value="1"/>
</dbReference>
<protein>
    <submittedName>
        <fullName evidence="4">TetR family transcriptional regulator</fullName>
    </submittedName>
</protein>
<dbReference type="RefSeq" id="WP_153571478.1">
    <property type="nucleotide sequence ID" value="NZ_CP045725.1"/>
</dbReference>
<dbReference type="Proteomes" id="UP000386847">
    <property type="component" value="Chromosome"/>
</dbReference>
<dbReference type="KEGG" id="rain:Rai3103_03915"/>
<dbReference type="GO" id="GO:0003677">
    <property type="term" value="F:DNA binding"/>
    <property type="evidence" value="ECO:0007669"/>
    <property type="project" value="UniProtKB-UniRule"/>
</dbReference>
<reference evidence="4 5" key="1">
    <citation type="submission" date="2019-10" db="EMBL/GenBank/DDBJ databases">
        <title>Genomic analysis of Raineyella sp. CBA3103.</title>
        <authorList>
            <person name="Roh S.W."/>
        </authorList>
    </citation>
    <scope>NUCLEOTIDE SEQUENCE [LARGE SCALE GENOMIC DNA]</scope>
    <source>
        <strain evidence="4 5">CBA3103</strain>
    </source>
</reference>
<keyword evidence="5" id="KW-1185">Reference proteome</keyword>
<evidence type="ECO:0000313" key="4">
    <source>
        <dbReference type="EMBL" id="QGF22951.1"/>
    </source>
</evidence>
<proteinExistence type="predicted"/>
<evidence type="ECO:0000256" key="1">
    <source>
        <dbReference type="ARBA" id="ARBA00023125"/>
    </source>
</evidence>
<evidence type="ECO:0000313" key="5">
    <source>
        <dbReference type="Proteomes" id="UP000386847"/>
    </source>
</evidence>
<feature type="DNA-binding region" description="H-T-H motif" evidence="2">
    <location>
        <begin position="38"/>
        <end position="57"/>
    </location>
</feature>
<accession>A0A5Q2F925</accession>
<dbReference type="SUPFAM" id="SSF46689">
    <property type="entry name" value="Homeodomain-like"/>
    <property type="match status" value="1"/>
</dbReference>
<name>A0A5Q2F925_9ACTN</name>
<gene>
    <name evidence="4" type="ORF">Rai3103_03915</name>
</gene>
<dbReference type="InterPro" id="IPR001647">
    <property type="entry name" value="HTH_TetR"/>
</dbReference>
<dbReference type="PANTHER" id="PTHR30328">
    <property type="entry name" value="TRANSCRIPTIONAL REPRESSOR"/>
    <property type="match status" value="1"/>
</dbReference>
<dbReference type="InterPro" id="IPR041474">
    <property type="entry name" value="NicS_C"/>
</dbReference>
<evidence type="ECO:0000256" key="2">
    <source>
        <dbReference type="PROSITE-ProRule" id="PRU00335"/>
    </source>
</evidence>
<dbReference type="PANTHER" id="PTHR30328:SF54">
    <property type="entry name" value="HTH-TYPE TRANSCRIPTIONAL REPRESSOR SCO4008"/>
    <property type="match status" value="1"/>
</dbReference>
<dbReference type="EMBL" id="CP045725">
    <property type="protein sequence ID" value="QGF22951.1"/>
    <property type="molecule type" value="Genomic_DNA"/>
</dbReference>
<dbReference type="PROSITE" id="PS50977">
    <property type="entry name" value="HTH_TETR_2"/>
    <property type="match status" value="1"/>
</dbReference>